<keyword evidence="2" id="KW-1185">Reference proteome</keyword>
<comment type="caution">
    <text evidence="1">The sequence shown here is derived from an EMBL/GenBank/DDBJ whole genome shotgun (WGS) entry which is preliminary data.</text>
</comment>
<name>A0ACC6NYE0_9BURK</name>
<accession>A0ACC6NYE0</accession>
<sequence>MRPRPSRAASACPVSALPLLIATLGLTACASPGLPSGASAQLTLLETSDLHANVLSYDYFKLAVDPSYGFERTATLIRQARSEFPGALLLDNGDTIQGTALADVEATVKPLPCGQMPSIYRAMDTLKYDAGTLGNHEFNYGLPYLDQILGNVLDTEGLQRRCATAGPGVGFPVVLGNVYSSKTKQPLVAPYTLLKRTVAVQINGQTVHKPITVGVLGLTTPGILNWDKRYLEGKVYTAGAVETARALIPKMRSEGADVVVALLHGGASTQPDGPTVENPGLYVAQVPGLDALFMGHQHLQFPKAGDKPDLALPGMDNVRGTIHGVPAAMPLSWGKGLGLVHLALRWDGQRWQVDKDASRAEVRTLRTGTGANGKPTFVAADPSIAPGVQAQHEATIAYVKAPIGRSDFRMSTQLADVGDPSAIQIVNQAQQAYVADYIKASLPQYASLPVLSVSAPFKSGFQGPDDYTSVAAGDLAIYSAADLYLYPNTVYAVKVSGAQIKAWLESTAKRFNRIDPAKKDDQWLVSTFPGYNFDVFTTPDVQYQIDVTQPEGERIRALSYKGAPMDPAAQFIIATNNYRATTKMIPELDGRATIWESPDTNRDVLIAYVKKTGQLTRQANGSARSWRFTPMTTAGRVLFKSAPGADALAQAAGLGGITATDAAADEKGMATFALSLKDSR</sequence>
<evidence type="ECO:0000313" key="2">
    <source>
        <dbReference type="Proteomes" id="UP001364695"/>
    </source>
</evidence>
<protein>
    <submittedName>
        <fullName evidence="1">Bifunctional 2',3'-cyclic-nucleotide 2'-phosphodiesterase/3'-nucleotidase</fullName>
    </submittedName>
</protein>
<dbReference type="EMBL" id="JAWDIE010000001">
    <property type="protein sequence ID" value="MEJ7136967.1"/>
    <property type="molecule type" value="Genomic_DNA"/>
</dbReference>
<dbReference type="Proteomes" id="UP001364695">
    <property type="component" value="Unassembled WGS sequence"/>
</dbReference>
<reference evidence="1" key="1">
    <citation type="submission" date="2023-10" db="EMBL/GenBank/DDBJ databases">
        <title>Amphibacter perezi, gen. nov., sp. nov. a novel taxa of the family Comamonadaceae, class Betaproteobacteria isolated from the skin microbiota of Pelophylax perezi from different populations.</title>
        <authorList>
            <person name="Costa S."/>
            <person name="Proenca D.N."/>
            <person name="Lopes I."/>
            <person name="Morais P.V."/>
        </authorList>
    </citation>
    <scope>NUCLEOTIDE SEQUENCE</scope>
    <source>
        <strain evidence="1">SL12-8</strain>
    </source>
</reference>
<proteinExistence type="predicted"/>
<gene>
    <name evidence="1" type="ORF">RV045_00785</name>
</gene>
<evidence type="ECO:0000313" key="1">
    <source>
        <dbReference type="EMBL" id="MEJ7136967.1"/>
    </source>
</evidence>
<organism evidence="1 2">
    <name type="scientific">Amphibiibacter pelophylacis</name>
    <dbReference type="NCBI Taxonomy" id="1799477"/>
    <lineage>
        <taxon>Bacteria</taxon>
        <taxon>Pseudomonadati</taxon>
        <taxon>Pseudomonadota</taxon>
        <taxon>Betaproteobacteria</taxon>
        <taxon>Burkholderiales</taxon>
        <taxon>Sphaerotilaceae</taxon>
        <taxon>Amphibiibacter</taxon>
    </lineage>
</organism>